<dbReference type="InterPro" id="IPR013216">
    <property type="entry name" value="Methyltransf_11"/>
</dbReference>
<comment type="caution">
    <text evidence="4">The sequence shown here is derived from an EMBL/GenBank/DDBJ whole genome shotgun (WGS) entry which is preliminary data.</text>
</comment>
<evidence type="ECO:0000259" key="3">
    <source>
        <dbReference type="Pfam" id="PF08241"/>
    </source>
</evidence>
<dbReference type="InterPro" id="IPR050447">
    <property type="entry name" value="Erg6_SMT_methyltransf"/>
</dbReference>
<dbReference type="Pfam" id="PF08241">
    <property type="entry name" value="Methyltransf_11"/>
    <property type="match status" value="1"/>
</dbReference>
<feature type="domain" description="Methyltransferase type 11" evidence="3">
    <location>
        <begin position="164"/>
        <end position="262"/>
    </location>
</feature>
<dbReference type="Proteomes" id="UP000483078">
    <property type="component" value="Unassembled WGS sequence"/>
</dbReference>
<dbReference type="GO" id="GO:0008757">
    <property type="term" value="F:S-adenosylmethionine-dependent methyltransferase activity"/>
    <property type="evidence" value="ECO:0007669"/>
    <property type="project" value="InterPro"/>
</dbReference>
<dbReference type="Gene3D" id="3.40.50.150">
    <property type="entry name" value="Vaccinia Virus protein VP39"/>
    <property type="match status" value="1"/>
</dbReference>
<gene>
    <name evidence="4" type="ORF">FH759_07545</name>
</gene>
<evidence type="ECO:0000313" key="5">
    <source>
        <dbReference type="Proteomes" id="UP000483078"/>
    </source>
</evidence>
<evidence type="ECO:0000256" key="2">
    <source>
        <dbReference type="SAM" id="MobiDB-lite"/>
    </source>
</evidence>
<accession>A0A7C9HAR6</accession>
<evidence type="ECO:0000256" key="1">
    <source>
        <dbReference type="ARBA" id="ARBA00022679"/>
    </source>
</evidence>
<keyword evidence="4" id="KW-0489">Methyltransferase</keyword>
<dbReference type="CDD" id="cd02440">
    <property type="entry name" value="AdoMet_MTases"/>
    <property type="match status" value="1"/>
</dbReference>
<protein>
    <submittedName>
        <fullName evidence="4">Class I SAM-dependent methyltransferase</fullName>
    </submittedName>
</protein>
<reference evidence="4 5" key="1">
    <citation type="submission" date="2019-06" db="EMBL/GenBank/DDBJ databases">
        <title>Enrichment of Autotrophic Halophilic Microorganisms from Red Sea Brine Pool Using Microbial Electrosynthesis System.</title>
        <authorList>
            <person name="Alqahtani M.F."/>
            <person name="Bajracharya S."/>
            <person name="Katuri K.P."/>
            <person name="Ali M."/>
            <person name="Saikaly P.E."/>
        </authorList>
    </citation>
    <scope>NUCLEOTIDE SEQUENCE [LARGE SCALE GENOMIC DNA]</scope>
    <source>
        <strain evidence="4">MES6</strain>
    </source>
</reference>
<dbReference type="GO" id="GO:0032259">
    <property type="term" value="P:methylation"/>
    <property type="evidence" value="ECO:0007669"/>
    <property type="project" value="UniProtKB-KW"/>
</dbReference>
<dbReference type="EMBL" id="VENJ01000009">
    <property type="protein sequence ID" value="MTJ04529.1"/>
    <property type="molecule type" value="Genomic_DNA"/>
</dbReference>
<name>A0A7C9HAR6_9RHOB</name>
<organism evidence="4 5">
    <name type="scientific">Sediminimonas qiaohouensis</name>
    <dbReference type="NCBI Taxonomy" id="552061"/>
    <lineage>
        <taxon>Bacteria</taxon>
        <taxon>Pseudomonadati</taxon>
        <taxon>Pseudomonadota</taxon>
        <taxon>Alphaproteobacteria</taxon>
        <taxon>Rhodobacterales</taxon>
        <taxon>Roseobacteraceae</taxon>
        <taxon>Sediminimonas</taxon>
    </lineage>
</organism>
<dbReference type="InterPro" id="IPR029063">
    <property type="entry name" value="SAM-dependent_MTases_sf"/>
</dbReference>
<dbReference type="PANTHER" id="PTHR44068">
    <property type="entry name" value="ZGC:194242"/>
    <property type="match status" value="1"/>
</dbReference>
<dbReference type="AlphaFoldDB" id="A0A7C9HAR6"/>
<keyword evidence="1 4" id="KW-0808">Transferase</keyword>
<dbReference type="PANTHER" id="PTHR44068:SF11">
    <property type="entry name" value="GERANYL DIPHOSPHATE 2-C-METHYLTRANSFERASE"/>
    <property type="match status" value="1"/>
</dbReference>
<feature type="region of interest" description="Disordered" evidence="2">
    <location>
        <begin position="1"/>
        <end position="51"/>
    </location>
</feature>
<sequence>MRFPATPRRSRRTSPDDMASASGGREAPHPVGRGAARGRHGKTMPPQRAAPRSYYCRPKAFLVAGHSGKPAPRAVSATNQADMLWCLGQHGRIKMALSERQIAEHYAAENILEKIDAALRELGHDPENISAETLKPVDEFHSAGVEATKALLGQLEVTPEMQVLDIGCGIGGPARSIASRHNCRVQGIDLTPEYVQTARHLSARVGLDDLTEFEEGSATEIPLEPDTADMAWMLHVGMNIPDKQALFAEAARVLRPGGHFVVFDVMEGPVAKPPEFPVPWASSPEMSHVMHADGYRSAASDAGFTQLSEKDLSAFTLDDFEDKLAAMEAEGRPPLGLHILMGERAPDKMGNYVAALREQRIAPVEMIFRAAA</sequence>
<dbReference type="SUPFAM" id="SSF53335">
    <property type="entry name" value="S-adenosyl-L-methionine-dependent methyltransferases"/>
    <property type="match status" value="1"/>
</dbReference>
<evidence type="ECO:0000313" key="4">
    <source>
        <dbReference type="EMBL" id="MTJ04529.1"/>
    </source>
</evidence>
<proteinExistence type="predicted"/>